<protein>
    <recommendedName>
        <fullName evidence="8">Meckel syndrome type 1 protein</fullName>
    </recommendedName>
</protein>
<gene>
    <name evidence="6" type="ORF">OXX778_LOCUS3011</name>
</gene>
<dbReference type="OrthoDB" id="10263520at2759"/>
<evidence type="ECO:0000256" key="3">
    <source>
        <dbReference type="ARBA" id="ARBA00022794"/>
    </source>
</evidence>
<evidence type="ECO:0008006" key="8">
    <source>
        <dbReference type="Google" id="ProtNLM"/>
    </source>
</evidence>
<name>A0A813NI58_9BILA</name>
<accession>A0A813NI58</accession>
<comment type="caution">
    <text evidence="6">The sequence shown here is derived from an EMBL/GenBank/DDBJ whole genome shotgun (WGS) entry which is preliminary data.</text>
</comment>
<dbReference type="PROSITE" id="PS51381">
    <property type="entry name" value="C2_B9"/>
    <property type="match status" value="1"/>
</dbReference>
<keyword evidence="3" id="KW-0970">Cilium biogenesis/degradation</keyword>
<keyword evidence="5" id="KW-0966">Cell projection</keyword>
<dbReference type="GO" id="GO:0036038">
    <property type="term" value="C:MKS complex"/>
    <property type="evidence" value="ECO:0007669"/>
    <property type="project" value="TreeGrafter"/>
</dbReference>
<evidence type="ECO:0000313" key="7">
    <source>
        <dbReference type="Proteomes" id="UP000663879"/>
    </source>
</evidence>
<evidence type="ECO:0000256" key="1">
    <source>
        <dbReference type="ARBA" id="ARBA00004120"/>
    </source>
</evidence>
<keyword evidence="2" id="KW-0963">Cytoplasm</keyword>
<dbReference type="PANTHER" id="PTHR12968:SF4">
    <property type="entry name" value="TECTONIC-LIKE COMPLEX MEMBER MKS1"/>
    <property type="match status" value="1"/>
</dbReference>
<comment type="subcellular location">
    <subcellularLocation>
        <location evidence="1">Cytoplasm</location>
        <location evidence="1">Cytoskeleton</location>
        <location evidence="1">Cilium basal body</location>
    </subcellularLocation>
</comment>
<keyword evidence="4" id="KW-0206">Cytoskeleton</keyword>
<dbReference type="Proteomes" id="UP000663879">
    <property type="component" value="Unassembled WGS sequence"/>
</dbReference>
<dbReference type="Pfam" id="PF07162">
    <property type="entry name" value="B9-C2"/>
    <property type="match status" value="1"/>
</dbReference>
<dbReference type="InterPro" id="IPR010796">
    <property type="entry name" value="C2_B9-type_dom"/>
</dbReference>
<evidence type="ECO:0000313" key="6">
    <source>
        <dbReference type="EMBL" id="CAF0733853.1"/>
    </source>
</evidence>
<evidence type="ECO:0000256" key="4">
    <source>
        <dbReference type="ARBA" id="ARBA00023212"/>
    </source>
</evidence>
<keyword evidence="7" id="KW-1185">Reference proteome</keyword>
<dbReference type="PANTHER" id="PTHR12968">
    <property type="entry name" value="B9 DOMAIN-CONTAINING"/>
    <property type="match status" value="1"/>
</dbReference>
<evidence type="ECO:0000256" key="5">
    <source>
        <dbReference type="ARBA" id="ARBA00023273"/>
    </source>
</evidence>
<evidence type="ECO:0000256" key="2">
    <source>
        <dbReference type="ARBA" id="ARBA00022490"/>
    </source>
</evidence>
<dbReference type="AlphaFoldDB" id="A0A813NI58"/>
<dbReference type="GO" id="GO:0060271">
    <property type="term" value="P:cilium assembly"/>
    <property type="evidence" value="ECO:0007669"/>
    <property type="project" value="TreeGrafter"/>
</dbReference>
<organism evidence="6 7">
    <name type="scientific">Brachionus calyciflorus</name>
    <dbReference type="NCBI Taxonomy" id="104777"/>
    <lineage>
        <taxon>Eukaryota</taxon>
        <taxon>Metazoa</taxon>
        <taxon>Spiralia</taxon>
        <taxon>Gnathifera</taxon>
        <taxon>Rotifera</taxon>
        <taxon>Eurotatoria</taxon>
        <taxon>Monogononta</taxon>
        <taxon>Pseudotrocha</taxon>
        <taxon>Ploima</taxon>
        <taxon>Brachionidae</taxon>
        <taxon>Brachionus</taxon>
    </lineage>
</organism>
<dbReference type="EMBL" id="CAJNOC010000253">
    <property type="protein sequence ID" value="CAF0733853.1"/>
    <property type="molecule type" value="Genomic_DNA"/>
</dbReference>
<sequence>MSANYSSCIYRSKDPVRNFKIKVILQRATGKTPYAQNEAETKSSELAQIKSNIIDLHSKREEVIVNWQTKIFSKREYLRYSNDNFEPKTILEDHYKEECLKLKERSYQPGRIFTYIDSDPFEFYDEIEAEVTQAPNTAIPSYLQKVQSNLKKRRPLVGKTKPSEVTIPKKNIVNYSPTKEESSRFKTKIVPFHTMYIMADLSTAENTFTMNDEVVLCCIKIDSNGAIVMKPDFSKDSYFIQTGGFARETYEYFLEHVSSGITTDDLLREQRLHKELYLRHSQYIKNLVGTEFKMPVIGVMKVHIFGEIISAKNFDYDDLHVYYQLDLPKNWHIDRSVPLSGFTPTSRTKVEGDDEVAYFSHPFEFDLYYKNDEFNPLNHDELPKMPKILFEVASYDSWNRYRTEGYTWTQIPVKPGMYTESKPCWRPRGDSLIYELRRFFIGGSPELEDITYTAIPSDHEGSILSKFGFRTFTTGTLNIRLNTVFQSQIFLKRSKKTSGLIDNLANFSSVNDLIAILEGFNLAKNKMIEARENSKVLLE</sequence>
<reference evidence="6" key="1">
    <citation type="submission" date="2021-02" db="EMBL/GenBank/DDBJ databases">
        <authorList>
            <person name="Nowell W R."/>
        </authorList>
    </citation>
    <scope>NUCLEOTIDE SEQUENCE</scope>
    <source>
        <strain evidence="6">Ploen Becks lab</strain>
    </source>
</reference>
<proteinExistence type="predicted"/>